<organism evidence="1 4">
    <name type="scientific">Vibrio cholerae</name>
    <dbReference type="NCBI Taxonomy" id="666"/>
    <lineage>
        <taxon>Bacteria</taxon>
        <taxon>Pseudomonadati</taxon>
        <taxon>Pseudomonadota</taxon>
        <taxon>Gammaproteobacteria</taxon>
        <taxon>Vibrionales</taxon>
        <taxon>Vibrionaceae</taxon>
        <taxon>Vibrio</taxon>
    </lineage>
</organism>
<evidence type="ECO:0000313" key="4">
    <source>
        <dbReference type="Proteomes" id="UP000044806"/>
    </source>
</evidence>
<sequence length="67" mass="7963">MVSKVDRFLFAFRELVPTEVNIAGKVNRHRQFGGDFGFTGFIKMFNGINHFRREFPLFCQHRTNARR</sequence>
<accession>A0A655S291</accession>
<dbReference type="Proteomes" id="UP000041770">
    <property type="component" value="Unassembled WGS sequence"/>
</dbReference>
<evidence type="ECO:0000313" key="1">
    <source>
        <dbReference type="EMBL" id="CSB14850.1"/>
    </source>
</evidence>
<reference evidence="3 4" key="1">
    <citation type="submission" date="2015-07" db="EMBL/GenBank/DDBJ databases">
        <authorList>
            <consortium name="Pathogen Informatics"/>
        </authorList>
    </citation>
    <scope>NUCLEOTIDE SEQUENCE [LARGE SCALE GENOMIC DNA]</scope>
    <source>
        <strain evidence="2 3">A316</strain>
        <strain evidence="1 4">A51</strain>
    </source>
</reference>
<dbReference type="EMBL" id="CWOW01000030">
    <property type="protein sequence ID" value="CSB14850.1"/>
    <property type="molecule type" value="Genomic_DNA"/>
</dbReference>
<protein>
    <submittedName>
        <fullName evidence="1">Uncharacterized protein</fullName>
    </submittedName>
</protein>
<proteinExistence type="predicted"/>
<evidence type="ECO:0000313" key="3">
    <source>
        <dbReference type="Proteomes" id="UP000041770"/>
    </source>
</evidence>
<dbReference type="Proteomes" id="UP000044806">
    <property type="component" value="Unassembled WGS sequence"/>
</dbReference>
<evidence type="ECO:0000313" key="2">
    <source>
        <dbReference type="EMBL" id="CSC07152.1"/>
    </source>
</evidence>
<dbReference type="AlphaFoldDB" id="A0A655S291"/>
<name>A0A655S291_VIBCL</name>
<dbReference type="EMBL" id="CWQY01000002">
    <property type="protein sequence ID" value="CSC07152.1"/>
    <property type="molecule type" value="Genomic_DNA"/>
</dbReference>
<gene>
    <name evidence="1" type="ORF">ERS013165_03573</name>
    <name evidence="2" type="ORF">ERS013200_00485</name>
</gene>